<gene>
    <name evidence="11" type="primary">pepA_3</name>
    <name evidence="8" type="synonym">pepA</name>
    <name evidence="11" type="ORF">PbB2_01950</name>
</gene>
<dbReference type="EMBL" id="BFBR01000005">
    <property type="protein sequence ID" value="GBF58277.1"/>
    <property type="molecule type" value="Genomic_DNA"/>
</dbReference>
<evidence type="ECO:0000256" key="3">
    <source>
        <dbReference type="ARBA" id="ARBA00009528"/>
    </source>
</evidence>
<evidence type="ECO:0000313" key="11">
    <source>
        <dbReference type="EMBL" id="GBF58277.1"/>
    </source>
</evidence>
<dbReference type="InterPro" id="IPR011356">
    <property type="entry name" value="Leucine_aapep/pepB"/>
</dbReference>
<dbReference type="PANTHER" id="PTHR11963:SF23">
    <property type="entry name" value="CYTOSOL AMINOPEPTIDASE"/>
    <property type="match status" value="1"/>
</dbReference>
<feature type="binding site" evidence="8">
    <location>
        <position position="362"/>
    </location>
    <ligand>
        <name>Mn(2+)</name>
        <dbReference type="ChEBI" id="CHEBI:29035"/>
        <label>2</label>
    </ligand>
</feature>
<protein>
    <recommendedName>
        <fullName evidence="8">Probable cytosol aminopeptidase</fullName>
        <ecNumber evidence="8">3.4.11.1</ecNumber>
    </recommendedName>
    <alternativeName>
        <fullName evidence="8">Leucine aminopeptidase</fullName>
        <shortName evidence="8">LAP</shortName>
        <ecNumber evidence="8">3.4.11.10</ecNumber>
    </alternativeName>
    <alternativeName>
        <fullName evidence="8">Leucyl aminopeptidase</fullName>
    </alternativeName>
</protein>
<feature type="signal peptide" evidence="9">
    <location>
        <begin position="1"/>
        <end position="23"/>
    </location>
</feature>
<dbReference type="EC" id="3.4.11.1" evidence="8"/>
<feature type="binding site" evidence="8">
    <location>
        <position position="360"/>
    </location>
    <ligand>
        <name>Mn(2+)</name>
        <dbReference type="ChEBI" id="CHEBI:29035"/>
        <label>1</label>
    </ligand>
</feature>
<dbReference type="GO" id="GO:0005737">
    <property type="term" value="C:cytoplasm"/>
    <property type="evidence" value="ECO:0007669"/>
    <property type="project" value="UniProtKB-SubCell"/>
</dbReference>
<evidence type="ECO:0000256" key="8">
    <source>
        <dbReference type="HAMAP-Rule" id="MF_00181"/>
    </source>
</evidence>
<keyword evidence="8" id="KW-0479">Metal-binding</keyword>
<evidence type="ECO:0000256" key="2">
    <source>
        <dbReference type="ARBA" id="ARBA00000967"/>
    </source>
</evidence>
<name>A0A2P2EB26_9PROT</name>
<feature type="binding site" evidence="8">
    <location>
        <position position="283"/>
    </location>
    <ligand>
        <name>Mn(2+)</name>
        <dbReference type="ChEBI" id="CHEBI:29035"/>
        <label>2</label>
    </ligand>
</feature>
<dbReference type="Proteomes" id="UP000245086">
    <property type="component" value="Unassembled WGS sequence"/>
</dbReference>
<feature type="chain" id="PRO_5015114260" description="Probable cytosol aminopeptidase" evidence="9">
    <location>
        <begin position="24"/>
        <end position="514"/>
    </location>
</feature>
<feature type="active site" evidence="8">
    <location>
        <position position="290"/>
    </location>
</feature>
<dbReference type="PRINTS" id="PR00481">
    <property type="entry name" value="LAMNOPPTDASE"/>
</dbReference>
<comment type="subcellular location">
    <subcellularLocation>
        <location evidence="8">Cytoplasm</location>
    </subcellularLocation>
</comment>
<sequence>MPQTWHAALVLTLGSLVATPVLALPVSFVTAAPPSTGAIALPVGKNGQIGEAASQVDRIANGAISRAITTAAFKGNPGDTLTLYAVGPYSRVTLIGIGEGANTRIGLEDFGGRVARAALEGQAATWAVIVPDAPAIADAGALVALGARLGSYEFPQLGKTARPHTDRPLRLHVANAAAASTAWTQRWQPVGDGVKLARDLISTPSNIKSPQWYTDYIRSAFEGVPNVSITVIDEKEAARLGMGGLVGVGQGSTRPARLLAIHYRGGAKDAAPISFVGKGITFDTGGISIKPGDGMWRMRYDMAGSAASMGAVLAAAKRGAKVNVVGVAALAENMPDGNAIRPGDVLTSMSGKTMEILNTDAEGRMVLADANWWTQETFKPSLLINIATLTGSARAALGDDYAALFHNHEAAAKRVEEAGAAVGENTWRLPIHPSTRADIKSDVADVKNVVEGGAPGASIGAAFIEEWVKPETPWVHLDIAGVAWANSRKPTIPPGAVGFGVKLFDEIISQSEGR</sequence>
<keyword evidence="7 8" id="KW-0464">Manganese</keyword>
<evidence type="ECO:0000256" key="9">
    <source>
        <dbReference type="SAM" id="SignalP"/>
    </source>
</evidence>
<dbReference type="InterPro" id="IPR023042">
    <property type="entry name" value="Peptidase_M17_leu_NH2_pept"/>
</dbReference>
<dbReference type="Gene3D" id="3.40.630.10">
    <property type="entry name" value="Zn peptidases"/>
    <property type="match status" value="1"/>
</dbReference>
<comment type="catalytic activity">
    <reaction evidence="1 8">
        <text>Release of an N-terminal amino acid, Xaa-|-Yaa-, in which Xaa is preferably Leu, but may be other amino acids including Pro although not Arg or Lys, and Yaa may be Pro. Amino acid amides and methyl esters are also readily hydrolyzed, but rates on arylamides are exceedingly low.</text>
        <dbReference type="EC" id="3.4.11.1"/>
    </reaction>
</comment>
<evidence type="ECO:0000259" key="10">
    <source>
        <dbReference type="PROSITE" id="PS00631"/>
    </source>
</evidence>
<keyword evidence="12" id="KW-1185">Reference proteome</keyword>
<dbReference type="NCBIfam" id="NF002075">
    <property type="entry name" value="PRK00913.2-2"/>
    <property type="match status" value="1"/>
</dbReference>
<dbReference type="InterPro" id="IPR000819">
    <property type="entry name" value="Peptidase_M17_C"/>
</dbReference>
<keyword evidence="8" id="KW-0963">Cytoplasm</keyword>
<feature type="binding site" evidence="8">
    <location>
        <position position="301"/>
    </location>
    <ligand>
        <name>Mn(2+)</name>
        <dbReference type="ChEBI" id="CHEBI:29035"/>
        <label>2</label>
    </ligand>
</feature>
<feature type="binding site" evidence="8">
    <location>
        <position position="283"/>
    </location>
    <ligand>
        <name>Mn(2+)</name>
        <dbReference type="ChEBI" id="CHEBI:29035"/>
        <label>1</label>
    </ligand>
</feature>
<comment type="function">
    <text evidence="8">Presumably involved in the processing and regular turnover of intracellular proteins. Catalyzes the removal of unsubstituted N-terminal amino acids from various peptides.</text>
</comment>
<keyword evidence="9" id="KW-0732">Signal</keyword>
<comment type="catalytic activity">
    <reaction evidence="2 8">
        <text>Release of an N-terminal amino acid, preferentially leucine, but not glutamic or aspartic acids.</text>
        <dbReference type="EC" id="3.4.11.10"/>
    </reaction>
</comment>
<dbReference type="PROSITE" id="PS00631">
    <property type="entry name" value="CYTOSOL_AP"/>
    <property type="match status" value="1"/>
</dbReference>
<reference evidence="11 12" key="1">
    <citation type="journal article" date="2018" name="Genome Announc.">
        <title>Draft Genome Sequence of "Candidatus Phycosocius bacilliformis," an Alphaproteobacterial Ectosymbiont of the Hydrocarbon-Producing Green Alga Botryococcus braunii.</title>
        <authorList>
            <person name="Tanabe Y."/>
            <person name="Yamaguchi H."/>
            <person name="Watanabe M.M."/>
        </authorList>
    </citation>
    <scope>NUCLEOTIDE SEQUENCE [LARGE SCALE GENOMIC DNA]</scope>
    <source>
        <strain evidence="11 12">BOTRYCO-2</strain>
    </source>
</reference>
<feature type="active site" evidence="8">
    <location>
        <position position="364"/>
    </location>
</feature>
<dbReference type="AlphaFoldDB" id="A0A2P2EB26"/>
<feature type="binding site" evidence="8">
    <location>
        <position position="362"/>
    </location>
    <ligand>
        <name>Mn(2+)</name>
        <dbReference type="ChEBI" id="CHEBI:29035"/>
        <label>1</label>
    </ligand>
</feature>
<evidence type="ECO:0000256" key="6">
    <source>
        <dbReference type="ARBA" id="ARBA00022801"/>
    </source>
</evidence>
<organism evidence="11 12">
    <name type="scientific">Candidatus Phycosocius bacilliformis</name>
    <dbReference type="NCBI Taxonomy" id="1445552"/>
    <lineage>
        <taxon>Bacteria</taxon>
        <taxon>Pseudomonadati</taxon>
        <taxon>Pseudomonadota</taxon>
        <taxon>Alphaproteobacteria</taxon>
        <taxon>Caulobacterales</taxon>
        <taxon>Caulobacterales incertae sedis</taxon>
        <taxon>Candidatus Phycosocius</taxon>
    </lineage>
</organism>
<dbReference type="NCBIfam" id="NF002077">
    <property type="entry name" value="PRK00913.2-4"/>
    <property type="match status" value="1"/>
</dbReference>
<comment type="similarity">
    <text evidence="3 8">Belongs to the peptidase M17 family.</text>
</comment>
<proteinExistence type="inferred from homology"/>
<dbReference type="EC" id="3.4.11.10" evidence="8"/>
<dbReference type="Gene3D" id="3.40.220.10">
    <property type="entry name" value="Leucine Aminopeptidase, subunit E, domain 1"/>
    <property type="match status" value="1"/>
</dbReference>
<comment type="cofactor">
    <cofactor evidence="8">
        <name>Mn(2+)</name>
        <dbReference type="ChEBI" id="CHEBI:29035"/>
    </cofactor>
    <text evidence="8">Binds 2 manganese ions per subunit.</text>
</comment>
<dbReference type="CDD" id="cd00433">
    <property type="entry name" value="Peptidase_M17"/>
    <property type="match status" value="1"/>
</dbReference>
<dbReference type="Pfam" id="PF00883">
    <property type="entry name" value="Peptidase_M17"/>
    <property type="match status" value="1"/>
</dbReference>
<accession>A0A2P2EB26</accession>
<comment type="caution">
    <text evidence="11">The sequence shown here is derived from an EMBL/GenBank/DDBJ whole genome shotgun (WGS) entry which is preliminary data.</text>
</comment>
<feature type="binding site" evidence="8">
    <location>
        <position position="278"/>
    </location>
    <ligand>
        <name>Mn(2+)</name>
        <dbReference type="ChEBI" id="CHEBI:29035"/>
        <label>2</label>
    </ligand>
</feature>
<dbReference type="HAMAP" id="MF_00181">
    <property type="entry name" value="Cytosol_peptidase_M17"/>
    <property type="match status" value="1"/>
</dbReference>
<dbReference type="Pfam" id="PF02789">
    <property type="entry name" value="Peptidase_M17_N"/>
    <property type="match status" value="1"/>
</dbReference>
<dbReference type="GO" id="GO:0030145">
    <property type="term" value="F:manganese ion binding"/>
    <property type="evidence" value="ECO:0007669"/>
    <property type="project" value="UniProtKB-UniRule"/>
</dbReference>
<keyword evidence="4 8" id="KW-0031">Aminopeptidase</keyword>
<dbReference type="SUPFAM" id="SSF52949">
    <property type="entry name" value="Macro domain-like"/>
    <property type="match status" value="1"/>
</dbReference>
<evidence type="ECO:0000256" key="4">
    <source>
        <dbReference type="ARBA" id="ARBA00022438"/>
    </source>
</evidence>
<evidence type="ECO:0000313" key="12">
    <source>
        <dbReference type="Proteomes" id="UP000245086"/>
    </source>
</evidence>
<dbReference type="PANTHER" id="PTHR11963">
    <property type="entry name" value="LEUCINE AMINOPEPTIDASE-RELATED"/>
    <property type="match status" value="1"/>
</dbReference>
<dbReference type="GO" id="GO:0070006">
    <property type="term" value="F:metalloaminopeptidase activity"/>
    <property type="evidence" value="ECO:0007669"/>
    <property type="project" value="InterPro"/>
</dbReference>
<evidence type="ECO:0000256" key="1">
    <source>
        <dbReference type="ARBA" id="ARBA00000135"/>
    </source>
</evidence>
<dbReference type="SUPFAM" id="SSF53187">
    <property type="entry name" value="Zn-dependent exopeptidases"/>
    <property type="match status" value="1"/>
</dbReference>
<keyword evidence="5 8" id="KW-0645">Protease</keyword>
<keyword evidence="6 8" id="KW-0378">Hydrolase</keyword>
<dbReference type="GO" id="GO:0006508">
    <property type="term" value="P:proteolysis"/>
    <property type="evidence" value="ECO:0007669"/>
    <property type="project" value="UniProtKB-KW"/>
</dbReference>
<dbReference type="InterPro" id="IPR008283">
    <property type="entry name" value="Peptidase_M17_N"/>
</dbReference>
<evidence type="ECO:0000256" key="7">
    <source>
        <dbReference type="ARBA" id="ARBA00023211"/>
    </source>
</evidence>
<dbReference type="InterPro" id="IPR043472">
    <property type="entry name" value="Macro_dom-like"/>
</dbReference>
<feature type="domain" description="Cytosol aminopeptidase" evidence="10">
    <location>
        <begin position="358"/>
        <end position="365"/>
    </location>
</feature>
<evidence type="ECO:0000256" key="5">
    <source>
        <dbReference type="ARBA" id="ARBA00022670"/>
    </source>
</evidence>